<feature type="compositionally biased region" description="Low complexity" evidence="1">
    <location>
        <begin position="244"/>
        <end position="260"/>
    </location>
</feature>
<feature type="transmembrane region" description="Helical" evidence="2">
    <location>
        <begin position="28"/>
        <end position="52"/>
    </location>
</feature>
<name>A0A9D1E7B2_9FIRM</name>
<keyword evidence="2" id="KW-1133">Transmembrane helix</keyword>
<feature type="compositionally biased region" description="Acidic residues" evidence="1">
    <location>
        <begin position="296"/>
        <end position="306"/>
    </location>
</feature>
<evidence type="ECO:0000256" key="2">
    <source>
        <dbReference type="SAM" id="Phobius"/>
    </source>
</evidence>
<feature type="region of interest" description="Disordered" evidence="1">
    <location>
        <begin position="241"/>
        <end position="306"/>
    </location>
</feature>
<evidence type="ECO:0000256" key="1">
    <source>
        <dbReference type="SAM" id="MobiDB-lite"/>
    </source>
</evidence>
<accession>A0A9D1E7B2</accession>
<dbReference type="Proteomes" id="UP000823913">
    <property type="component" value="Unassembled WGS sequence"/>
</dbReference>
<organism evidence="3 4">
    <name type="scientific">Candidatus Coproplasma avicola</name>
    <dbReference type="NCBI Taxonomy" id="2840744"/>
    <lineage>
        <taxon>Bacteria</taxon>
        <taxon>Bacillati</taxon>
        <taxon>Bacillota</taxon>
        <taxon>Clostridia</taxon>
        <taxon>Eubacteriales</taxon>
        <taxon>Candidatus Coproplasma</taxon>
    </lineage>
</organism>
<protein>
    <submittedName>
        <fullName evidence="3">Uncharacterized protein</fullName>
    </submittedName>
</protein>
<reference evidence="3" key="1">
    <citation type="submission" date="2020-10" db="EMBL/GenBank/DDBJ databases">
        <authorList>
            <person name="Gilroy R."/>
        </authorList>
    </citation>
    <scope>NUCLEOTIDE SEQUENCE</scope>
    <source>
        <strain evidence="3">ChiW16-3235</strain>
    </source>
</reference>
<comment type="caution">
    <text evidence="3">The sequence shown here is derived from an EMBL/GenBank/DDBJ whole genome shotgun (WGS) entry which is preliminary data.</text>
</comment>
<feature type="transmembrane region" description="Helical" evidence="2">
    <location>
        <begin position="92"/>
        <end position="120"/>
    </location>
</feature>
<evidence type="ECO:0000313" key="4">
    <source>
        <dbReference type="Proteomes" id="UP000823913"/>
    </source>
</evidence>
<gene>
    <name evidence="3" type="ORF">IAB94_05260</name>
</gene>
<sequence>MEFFELLYYSLSFYDIFSPANNSDPFTVLWVSMIVAGVLFVAVYVLQAIALWTISGREGCKHRWMAFIPFLNTYYIGVLSDKNRFYNMSSKALSLALAIVELLLVAGYIVYYAVAGIIYAGGLYEIQTQTVTIMGQTQTIAVGYVSSSRIAGTWFAWVFDYLEGYVLVWINLAYILLNVFVVISFFQTYACRRYVLMSFASVLFPVKGVLMFAVRNNKGMNYRDYVRGEQRRRYEMYQQYTSQNGGNPYGGYNPYGSRPGTSSGDPYQSPRSGDSAPDPFDGLGSSGNSQGTASSSDDDPFDEFKK</sequence>
<feature type="transmembrane region" description="Helical" evidence="2">
    <location>
        <begin position="165"/>
        <end position="187"/>
    </location>
</feature>
<reference evidence="3" key="2">
    <citation type="journal article" date="2021" name="PeerJ">
        <title>Extensive microbial diversity within the chicken gut microbiome revealed by metagenomics and culture.</title>
        <authorList>
            <person name="Gilroy R."/>
            <person name="Ravi A."/>
            <person name="Getino M."/>
            <person name="Pursley I."/>
            <person name="Horton D.L."/>
            <person name="Alikhan N.F."/>
            <person name="Baker D."/>
            <person name="Gharbi K."/>
            <person name="Hall N."/>
            <person name="Watson M."/>
            <person name="Adriaenssens E.M."/>
            <person name="Foster-Nyarko E."/>
            <person name="Jarju S."/>
            <person name="Secka A."/>
            <person name="Antonio M."/>
            <person name="Oren A."/>
            <person name="Chaudhuri R.R."/>
            <person name="La Ragione R."/>
            <person name="Hildebrand F."/>
            <person name="Pallen M.J."/>
        </authorList>
    </citation>
    <scope>NUCLEOTIDE SEQUENCE</scope>
    <source>
        <strain evidence="3">ChiW16-3235</strain>
    </source>
</reference>
<keyword evidence="2" id="KW-0472">Membrane</keyword>
<feature type="compositionally biased region" description="Polar residues" evidence="1">
    <location>
        <begin position="261"/>
        <end position="272"/>
    </location>
</feature>
<feature type="transmembrane region" description="Helical" evidence="2">
    <location>
        <begin position="194"/>
        <end position="214"/>
    </location>
</feature>
<keyword evidence="2" id="KW-0812">Transmembrane</keyword>
<dbReference type="EMBL" id="DVHK01000109">
    <property type="protein sequence ID" value="HIR67434.1"/>
    <property type="molecule type" value="Genomic_DNA"/>
</dbReference>
<evidence type="ECO:0000313" key="3">
    <source>
        <dbReference type="EMBL" id="HIR67434.1"/>
    </source>
</evidence>
<dbReference type="AlphaFoldDB" id="A0A9D1E7B2"/>
<proteinExistence type="predicted"/>
<feature type="compositionally biased region" description="Low complexity" evidence="1">
    <location>
        <begin position="286"/>
        <end position="295"/>
    </location>
</feature>